<reference evidence="1 2" key="1">
    <citation type="submission" date="2013-11" db="EMBL/GenBank/DDBJ databases">
        <title>Comparative genomics of Ignicoccus.</title>
        <authorList>
            <person name="Podar M."/>
        </authorList>
    </citation>
    <scope>NUCLEOTIDE SEQUENCE [LARGE SCALE GENOMIC DNA]</scope>
    <source>
        <strain evidence="1 2">DSM 13165</strain>
    </source>
</reference>
<proteinExistence type="predicted"/>
<evidence type="ECO:0000313" key="1">
    <source>
        <dbReference type="EMBL" id="ALU12084.1"/>
    </source>
</evidence>
<dbReference type="STRING" id="940295.EYM_07920"/>
<dbReference type="KEGG" id="iis:EYM_07920"/>
<dbReference type="GeneID" id="30680956"/>
<dbReference type="RefSeq" id="WP_075050536.1">
    <property type="nucleotide sequence ID" value="NZ_CP006867.1"/>
</dbReference>
<keyword evidence="2" id="KW-1185">Reference proteome</keyword>
<accession>A0A0U2U7J3</accession>
<evidence type="ECO:0000313" key="2">
    <source>
        <dbReference type="Proteomes" id="UP000060778"/>
    </source>
</evidence>
<dbReference type="Proteomes" id="UP000060778">
    <property type="component" value="Chromosome"/>
</dbReference>
<gene>
    <name evidence="1" type="ORF">EYM_07920</name>
</gene>
<name>A0A0U2U7J3_9CREN</name>
<protein>
    <submittedName>
        <fullName evidence="1">Uncharacterized protein</fullName>
    </submittedName>
</protein>
<dbReference type="AlphaFoldDB" id="A0A0U2U7J3"/>
<dbReference type="Gene3D" id="6.10.140.1230">
    <property type="match status" value="1"/>
</dbReference>
<organism evidence="1 2">
    <name type="scientific">Ignicoccus islandicus DSM 13165</name>
    <dbReference type="NCBI Taxonomy" id="940295"/>
    <lineage>
        <taxon>Archaea</taxon>
        <taxon>Thermoproteota</taxon>
        <taxon>Thermoprotei</taxon>
        <taxon>Desulfurococcales</taxon>
        <taxon>Desulfurococcaceae</taxon>
        <taxon>Ignicoccus</taxon>
    </lineage>
</organism>
<dbReference type="OrthoDB" id="2392at2157"/>
<dbReference type="EMBL" id="CP006867">
    <property type="protein sequence ID" value="ALU12084.1"/>
    <property type="molecule type" value="Genomic_DNA"/>
</dbReference>
<sequence length="214" mass="24593">MSSLVDFGRIWEEGFKGGRKLFGLKEEKPQEPLKRKVFKAKYQLRKQIDKISFMINKLKERDEQLFTKLVDAIMNHDQLRAKVFASEIAEVRKLARSLYFTQVALEKLENRLDLFITLGDSASTIAPIVPILDMLKREVMRQVPEIGIEISKIYDDLENVVTETGLYDELTGDTILTSEARKILEEAKAIAEQNMKEEFPSINIQQEIGKSKLG</sequence>